<name>A0A939FR46_9ACTN</name>
<evidence type="ECO:0000256" key="2">
    <source>
        <dbReference type="ARBA" id="ARBA00023125"/>
    </source>
</evidence>
<gene>
    <name evidence="5" type="ORF">J1792_30555</name>
</gene>
<dbReference type="Pfam" id="PF01638">
    <property type="entry name" value="HxlR"/>
    <property type="match status" value="1"/>
</dbReference>
<evidence type="ECO:0000313" key="6">
    <source>
        <dbReference type="Proteomes" id="UP000664781"/>
    </source>
</evidence>
<sequence>MADDGQFADGRFAVRGAGRVLSPELWNLPERTAVEVVDAHGSPWREAGGRTVRDETLGGAFVAHQTVGHARPPGIGPGGQDGPLADCPDSALVPPGSEPLCPVDITLAALGGRWTPLILREFLRRDQATYTELSAALPVLSDKVLSDRLAQLTSAGVIERHRIPGWPPRVRYVLTTRGRALEPVVHSMWEWGAAVRDAPGY</sequence>
<reference evidence="5" key="1">
    <citation type="submission" date="2021-03" db="EMBL/GenBank/DDBJ databases">
        <title>Streptomyces strains.</title>
        <authorList>
            <person name="Lund M.B."/>
            <person name="Toerring T."/>
        </authorList>
    </citation>
    <scope>NUCLEOTIDE SEQUENCE</scope>
    <source>
        <strain evidence="5">JCM 4242</strain>
    </source>
</reference>
<keyword evidence="3" id="KW-0804">Transcription</keyword>
<keyword evidence="2" id="KW-0238">DNA-binding</keyword>
<dbReference type="PANTHER" id="PTHR33204:SF37">
    <property type="entry name" value="HTH-TYPE TRANSCRIPTIONAL REGULATOR YODB"/>
    <property type="match status" value="1"/>
</dbReference>
<evidence type="ECO:0000259" key="4">
    <source>
        <dbReference type="PROSITE" id="PS51118"/>
    </source>
</evidence>
<dbReference type="Gene3D" id="1.10.10.10">
    <property type="entry name" value="Winged helix-like DNA-binding domain superfamily/Winged helix DNA-binding domain"/>
    <property type="match status" value="1"/>
</dbReference>
<evidence type="ECO:0000313" key="5">
    <source>
        <dbReference type="EMBL" id="MBO0656926.1"/>
    </source>
</evidence>
<comment type="caution">
    <text evidence="5">The sequence shown here is derived from an EMBL/GenBank/DDBJ whole genome shotgun (WGS) entry which is preliminary data.</text>
</comment>
<dbReference type="InterPro" id="IPR002577">
    <property type="entry name" value="HTH_HxlR"/>
</dbReference>
<feature type="domain" description="HTH hxlR-type" evidence="4">
    <location>
        <begin position="101"/>
        <end position="200"/>
    </location>
</feature>
<dbReference type="InterPro" id="IPR036390">
    <property type="entry name" value="WH_DNA-bd_sf"/>
</dbReference>
<accession>A0A939FR46</accession>
<evidence type="ECO:0000256" key="3">
    <source>
        <dbReference type="ARBA" id="ARBA00023163"/>
    </source>
</evidence>
<evidence type="ECO:0000256" key="1">
    <source>
        <dbReference type="ARBA" id="ARBA00023015"/>
    </source>
</evidence>
<dbReference type="InterPro" id="IPR011991">
    <property type="entry name" value="ArsR-like_HTH"/>
</dbReference>
<dbReference type="SMART" id="SM00418">
    <property type="entry name" value="HTH_ARSR"/>
    <property type="match status" value="1"/>
</dbReference>
<dbReference type="PANTHER" id="PTHR33204">
    <property type="entry name" value="TRANSCRIPTIONAL REGULATOR, MARR FAMILY"/>
    <property type="match status" value="1"/>
</dbReference>
<dbReference type="AlphaFoldDB" id="A0A939FR46"/>
<dbReference type="GO" id="GO:0003677">
    <property type="term" value="F:DNA binding"/>
    <property type="evidence" value="ECO:0007669"/>
    <property type="project" value="UniProtKB-KW"/>
</dbReference>
<dbReference type="SUPFAM" id="SSF46785">
    <property type="entry name" value="Winged helix' DNA-binding domain"/>
    <property type="match status" value="1"/>
</dbReference>
<dbReference type="PROSITE" id="PS51118">
    <property type="entry name" value="HTH_HXLR"/>
    <property type="match status" value="1"/>
</dbReference>
<dbReference type="InterPro" id="IPR001845">
    <property type="entry name" value="HTH_ArsR_DNA-bd_dom"/>
</dbReference>
<dbReference type="CDD" id="cd00090">
    <property type="entry name" value="HTH_ARSR"/>
    <property type="match status" value="1"/>
</dbReference>
<dbReference type="InterPro" id="IPR036388">
    <property type="entry name" value="WH-like_DNA-bd_sf"/>
</dbReference>
<dbReference type="EMBL" id="JAFMOF010000005">
    <property type="protein sequence ID" value="MBO0656926.1"/>
    <property type="molecule type" value="Genomic_DNA"/>
</dbReference>
<keyword evidence="6" id="KW-1185">Reference proteome</keyword>
<proteinExistence type="predicted"/>
<keyword evidence="1" id="KW-0805">Transcription regulation</keyword>
<dbReference type="GO" id="GO:0003700">
    <property type="term" value="F:DNA-binding transcription factor activity"/>
    <property type="evidence" value="ECO:0007669"/>
    <property type="project" value="InterPro"/>
</dbReference>
<protein>
    <submittedName>
        <fullName evidence="5">Helix-turn-helix transcriptional regulator</fullName>
    </submittedName>
</protein>
<dbReference type="Proteomes" id="UP000664781">
    <property type="component" value="Unassembled WGS sequence"/>
</dbReference>
<organism evidence="5 6">
    <name type="scientific">Streptomyces triculaminicus</name>
    <dbReference type="NCBI Taxonomy" id="2816232"/>
    <lineage>
        <taxon>Bacteria</taxon>
        <taxon>Bacillati</taxon>
        <taxon>Actinomycetota</taxon>
        <taxon>Actinomycetes</taxon>
        <taxon>Kitasatosporales</taxon>
        <taxon>Streptomycetaceae</taxon>
        <taxon>Streptomyces</taxon>
    </lineage>
</organism>